<dbReference type="EMBL" id="JAINUF010000021">
    <property type="protein sequence ID" value="KAJ8334286.1"/>
    <property type="molecule type" value="Genomic_DNA"/>
</dbReference>
<dbReference type="Proteomes" id="UP001152622">
    <property type="component" value="Chromosome 21"/>
</dbReference>
<accession>A0A9Q1E8R0</accession>
<feature type="region of interest" description="Disordered" evidence="1">
    <location>
        <begin position="56"/>
        <end position="148"/>
    </location>
</feature>
<evidence type="ECO:0000313" key="2">
    <source>
        <dbReference type="EMBL" id="KAJ8334286.1"/>
    </source>
</evidence>
<proteinExistence type="predicted"/>
<sequence length="148" mass="15866">MNLYQIEPTRLLQCSVPSSLLFPATSSAQLLDPALKSRKLSALIIQREICAGSTLQNDRRDTAGGYPPAARLRPNPGTDEDKTVADFPLAVSEQPGQRMSGIPADPHPVSTPPQTTTVRVSVRVETSRDMQEGPGRGMSLCLTPRGTG</sequence>
<name>A0A9Q1E8R0_SYNKA</name>
<evidence type="ECO:0000256" key="1">
    <source>
        <dbReference type="SAM" id="MobiDB-lite"/>
    </source>
</evidence>
<feature type="compositionally biased region" description="Low complexity" evidence="1">
    <location>
        <begin position="112"/>
        <end position="124"/>
    </location>
</feature>
<gene>
    <name evidence="2" type="ORF">SKAU_G00399250</name>
</gene>
<protein>
    <submittedName>
        <fullName evidence="2">Uncharacterized protein</fullName>
    </submittedName>
</protein>
<dbReference type="AlphaFoldDB" id="A0A9Q1E8R0"/>
<evidence type="ECO:0000313" key="3">
    <source>
        <dbReference type="Proteomes" id="UP001152622"/>
    </source>
</evidence>
<keyword evidence="3" id="KW-1185">Reference proteome</keyword>
<comment type="caution">
    <text evidence="2">The sequence shown here is derived from an EMBL/GenBank/DDBJ whole genome shotgun (WGS) entry which is preliminary data.</text>
</comment>
<reference evidence="2" key="1">
    <citation type="journal article" date="2023" name="Science">
        <title>Genome structures resolve the early diversification of teleost fishes.</title>
        <authorList>
            <person name="Parey E."/>
            <person name="Louis A."/>
            <person name="Montfort J."/>
            <person name="Bouchez O."/>
            <person name="Roques C."/>
            <person name="Iampietro C."/>
            <person name="Lluch J."/>
            <person name="Castinel A."/>
            <person name="Donnadieu C."/>
            <person name="Desvignes T."/>
            <person name="Floi Bucao C."/>
            <person name="Jouanno E."/>
            <person name="Wen M."/>
            <person name="Mejri S."/>
            <person name="Dirks R."/>
            <person name="Jansen H."/>
            <person name="Henkel C."/>
            <person name="Chen W.J."/>
            <person name="Zahm M."/>
            <person name="Cabau C."/>
            <person name="Klopp C."/>
            <person name="Thompson A.W."/>
            <person name="Robinson-Rechavi M."/>
            <person name="Braasch I."/>
            <person name="Lecointre G."/>
            <person name="Bobe J."/>
            <person name="Postlethwait J.H."/>
            <person name="Berthelot C."/>
            <person name="Roest Crollius H."/>
            <person name="Guiguen Y."/>
        </authorList>
    </citation>
    <scope>NUCLEOTIDE SEQUENCE</scope>
    <source>
        <strain evidence="2">WJC10195</strain>
    </source>
</reference>
<organism evidence="2 3">
    <name type="scientific">Synaphobranchus kaupii</name>
    <name type="common">Kaup's arrowtooth eel</name>
    <dbReference type="NCBI Taxonomy" id="118154"/>
    <lineage>
        <taxon>Eukaryota</taxon>
        <taxon>Metazoa</taxon>
        <taxon>Chordata</taxon>
        <taxon>Craniata</taxon>
        <taxon>Vertebrata</taxon>
        <taxon>Euteleostomi</taxon>
        <taxon>Actinopterygii</taxon>
        <taxon>Neopterygii</taxon>
        <taxon>Teleostei</taxon>
        <taxon>Anguilliformes</taxon>
        <taxon>Synaphobranchidae</taxon>
        <taxon>Synaphobranchus</taxon>
    </lineage>
</organism>